<dbReference type="InterPro" id="IPR001387">
    <property type="entry name" value="Cro/C1-type_HTH"/>
</dbReference>
<keyword evidence="3" id="KW-1185">Reference proteome</keyword>
<dbReference type="Proteomes" id="UP000295680">
    <property type="component" value="Unassembled WGS sequence"/>
</dbReference>
<dbReference type="CDD" id="cd00093">
    <property type="entry name" value="HTH_XRE"/>
    <property type="match status" value="1"/>
</dbReference>
<dbReference type="InterPro" id="IPR010982">
    <property type="entry name" value="Lambda_DNA-bd_dom_sf"/>
</dbReference>
<gene>
    <name evidence="2" type="ORF">EV192_111201</name>
</gene>
<dbReference type="Pfam" id="PF19054">
    <property type="entry name" value="DUF5753"/>
    <property type="match status" value="1"/>
</dbReference>
<sequence length="276" mass="30821">MSTSRVLNHAGCRLIRALRDLRGQSGYTQTEAAELLHFEMQKVSRLETNQLPSWHELQAILALYAVADRAPFEELYEAARRRGWWQKPGVYSLANCHYIAAEDSASAMVEFAPGGIPDLMQTEDYARVVSDQLLSGPDPMAADRRVTMISKRQEHVLIRSEPLVVNFLVYEPVLHQGVSRAQLSRLLAVSWLPNVTLQVVPQSVDLHAGIAGHMILLGFNDVGTSDRAFTTDLFSDFQEITHPDGIFRIGRALKHLAHLALSPEQSLSMIRKLQSG</sequence>
<dbReference type="EMBL" id="SLWS01000011">
    <property type="protein sequence ID" value="TCO53007.1"/>
    <property type="molecule type" value="Genomic_DNA"/>
</dbReference>
<name>A0A4R2J567_9PSEU</name>
<dbReference type="PROSITE" id="PS50943">
    <property type="entry name" value="HTH_CROC1"/>
    <property type="match status" value="1"/>
</dbReference>
<evidence type="ECO:0000313" key="3">
    <source>
        <dbReference type="Proteomes" id="UP000295680"/>
    </source>
</evidence>
<dbReference type="InterPro" id="IPR043917">
    <property type="entry name" value="DUF5753"/>
</dbReference>
<organism evidence="2 3">
    <name type="scientific">Actinocrispum wychmicini</name>
    <dbReference type="NCBI Taxonomy" id="1213861"/>
    <lineage>
        <taxon>Bacteria</taxon>
        <taxon>Bacillati</taxon>
        <taxon>Actinomycetota</taxon>
        <taxon>Actinomycetes</taxon>
        <taxon>Pseudonocardiales</taxon>
        <taxon>Pseudonocardiaceae</taxon>
        <taxon>Actinocrispum</taxon>
    </lineage>
</organism>
<comment type="caution">
    <text evidence="2">The sequence shown here is derived from an EMBL/GenBank/DDBJ whole genome shotgun (WGS) entry which is preliminary data.</text>
</comment>
<dbReference type="Gene3D" id="1.10.260.40">
    <property type="entry name" value="lambda repressor-like DNA-binding domains"/>
    <property type="match status" value="1"/>
</dbReference>
<dbReference type="Pfam" id="PF13560">
    <property type="entry name" value="HTH_31"/>
    <property type="match status" value="1"/>
</dbReference>
<accession>A0A4R2J567</accession>
<protein>
    <submittedName>
        <fullName evidence="2">Helix-turn-helix protein</fullName>
    </submittedName>
</protein>
<dbReference type="RefSeq" id="WP_132123999.1">
    <property type="nucleotide sequence ID" value="NZ_SLWS01000011.1"/>
</dbReference>
<dbReference type="OrthoDB" id="3601087at2"/>
<dbReference type="SUPFAM" id="SSF47413">
    <property type="entry name" value="lambda repressor-like DNA-binding domains"/>
    <property type="match status" value="1"/>
</dbReference>
<reference evidence="2 3" key="1">
    <citation type="submission" date="2019-03" db="EMBL/GenBank/DDBJ databases">
        <title>Genomic Encyclopedia of Type Strains, Phase IV (KMG-IV): sequencing the most valuable type-strain genomes for metagenomic binning, comparative biology and taxonomic classification.</title>
        <authorList>
            <person name="Goeker M."/>
        </authorList>
    </citation>
    <scope>NUCLEOTIDE SEQUENCE [LARGE SCALE GENOMIC DNA]</scope>
    <source>
        <strain evidence="2 3">DSM 45934</strain>
    </source>
</reference>
<dbReference type="AlphaFoldDB" id="A0A4R2J567"/>
<evidence type="ECO:0000313" key="2">
    <source>
        <dbReference type="EMBL" id="TCO53007.1"/>
    </source>
</evidence>
<dbReference type="GO" id="GO:0003677">
    <property type="term" value="F:DNA binding"/>
    <property type="evidence" value="ECO:0007669"/>
    <property type="project" value="InterPro"/>
</dbReference>
<feature type="domain" description="HTH cro/C1-type" evidence="1">
    <location>
        <begin position="18"/>
        <end position="72"/>
    </location>
</feature>
<evidence type="ECO:0000259" key="1">
    <source>
        <dbReference type="PROSITE" id="PS50943"/>
    </source>
</evidence>
<proteinExistence type="predicted"/>